<dbReference type="NCBIfam" id="TIGR02937">
    <property type="entry name" value="sigma70-ECF"/>
    <property type="match status" value="1"/>
</dbReference>
<dbReference type="EMBL" id="NIOF01000004">
    <property type="protein sequence ID" value="OWQ90698.1"/>
    <property type="molecule type" value="Genomic_DNA"/>
</dbReference>
<evidence type="ECO:0000256" key="2">
    <source>
        <dbReference type="ARBA" id="ARBA00023015"/>
    </source>
</evidence>
<keyword evidence="3" id="KW-0731">Sigma factor</keyword>
<dbReference type="InterPro" id="IPR036388">
    <property type="entry name" value="WH-like_DNA-bd_sf"/>
</dbReference>
<evidence type="ECO:0000313" key="8">
    <source>
        <dbReference type="Proteomes" id="UP000197468"/>
    </source>
</evidence>
<reference evidence="7 8" key="1">
    <citation type="journal article" date="2008" name="Int. J. Syst. Evol. Microbiol.">
        <title>Description of Roseateles aquatilis sp. nov. and Roseateles terrae sp. nov., in the class Betaproteobacteria, and emended description of the genus Roseateles.</title>
        <authorList>
            <person name="Gomila M."/>
            <person name="Bowien B."/>
            <person name="Falsen E."/>
            <person name="Moore E.R."/>
            <person name="Lalucat J."/>
        </authorList>
    </citation>
    <scope>NUCLEOTIDE SEQUENCE [LARGE SCALE GENOMIC DNA]</scope>
    <source>
        <strain evidence="7 8">CCUG 48205</strain>
    </source>
</reference>
<dbReference type="InterPro" id="IPR007627">
    <property type="entry name" value="RNA_pol_sigma70_r2"/>
</dbReference>
<dbReference type="PANTHER" id="PTHR43133:SF63">
    <property type="entry name" value="RNA POLYMERASE SIGMA FACTOR FECI-RELATED"/>
    <property type="match status" value="1"/>
</dbReference>
<dbReference type="Pfam" id="PF04542">
    <property type="entry name" value="Sigma70_r2"/>
    <property type="match status" value="1"/>
</dbReference>
<dbReference type="SUPFAM" id="SSF88946">
    <property type="entry name" value="Sigma2 domain of RNA polymerase sigma factors"/>
    <property type="match status" value="1"/>
</dbReference>
<dbReference type="GO" id="GO:0003677">
    <property type="term" value="F:DNA binding"/>
    <property type="evidence" value="ECO:0007669"/>
    <property type="project" value="InterPro"/>
</dbReference>
<dbReference type="InterPro" id="IPR013325">
    <property type="entry name" value="RNA_pol_sigma_r2"/>
</dbReference>
<evidence type="ECO:0000256" key="3">
    <source>
        <dbReference type="ARBA" id="ARBA00023082"/>
    </source>
</evidence>
<evidence type="ECO:0000256" key="1">
    <source>
        <dbReference type="ARBA" id="ARBA00010641"/>
    </source>
</evidence>
<dbReference type="SUPFAM" id="SSF88659">
    <property type="entry name" value="Sigma3 and sigma4 domains of RNA polymerase sigma factors"/>
    <property type="match status" value="1"/>
</dbReference>
<organism evidence="7 8">
    <name type="scientific">Roseateles aquatilis</name>
    <dbReference type="NCBI Taxonomy" id="431061"/>
    <lineage>
        <taxon>Bacteria</taxon>
        <taxon>Pseudomonadati</taxon>
        <taxon>Pseudomonadota</taxon>
        <taxon>Betaproteobacteria</taxon>
        <taxon>Burkholderiales</taxon>
        <taxon>Sphaerotilaceae</taxon>
        <taxon>Roseateles</taxon>
    </lineage>
</organism>
<dbReference type="InterPro" id="IPR013324">
    <property type="entry name" value="RNA_pol_sigma_r3/r4-like"/>
</dbReference>
<dbReference type="Gene3D" id="1.10.10.10">
    <property type="entry name" value="Winged helix-like DNA-binding domain superfamily/Winged helix DNA-binding domain"/>
    <property type="match status" value="1"/>
</dbReference>
<dbReference type="InterPro" id="IPR013249">
    <property type="entry name" value="RNA_pol_sigma70_r4_t2"/>
</dbReference>
<keyword evidence="8" id="KW-1185">Reference proteome</keyword>
<evidence type="ECO:0000313" key="7">
    <source>
        <dbReference type="EMBL" id="OWQ90698.1"/>
    </source>
</evidence>
<evidence type="ECO:0000259" key="5">
    <source>
        <dbReference type="Pfam" id="PF04542"/>
    </source>
</evidence>
<protein>
    <recommendedName>
        <fullName evidence="9">RNA polymerase subunit sigma-70</fullName>
    </recommendedName>
</protein>
<dbReference type="Pfam" id="PF08281">
    <property type="entry name" value="Sigma70_r4_2"/>
    <property type="match status" value="1"/>
</dbReference>
<evidence type="ECO:0008006" key="9">
    <source>
        <dbReference type="Google" id="ProtNLM"/>
    </source>
</evidence>
<gene>
    <name evidence="7" type="ORF">CDN99_10960</name>
</gene>
<dbReference type="InterPro" id="IPR039425">
    <property type="entry name" value="RNA_pol_sigma-70-like"/>
</dbReference>
<sequence length="181" mass="20374">MPCPEDENMVAEAERCDLTEIFVTNRQRLRRIASSIVQSTSGADDVLQDAYLKLLGAQTAVEVKQPLAYCCQIVRNMARDHLRRLSFESGLMALEEEGQYVPATHGQPELQAMRRQNLAILSDALDEVPVRTRIAYEMYIVRGMTQRDIGKALEVSVGLVNALIAEAGEVLTRQRHLMTWD</sequence>
<keyword evidence="2" id="KW-0805">Transcription regulation</keyword>
<dbReference type="Gene3D" id="1.10.1740.10">
    <property type="match status" value="1"/>
</dbReference>
<dbReference type="PANTHER" id="PTHR43133">
    <property type="entry name" value="RNA POLYMERASE ECF-TYPE SIGMA FACTO"/>
    <property type="match status" value="1"/>
</dbReference>
<dbReference type="AlphaFoldDB" id="A0A246JDP2"/>
<feature type="domain" description="RNA polymerase sigma factor 70 region 4 type 2" evidence="6">
    <location>
        <begin position="120"/>
        <end position="166"/>
    </location>
</feature>
<keyword evidence="4" id="KW-0804">Transcription</keyword>
<comment type="caution">
    <text evidence="7">The sequence shown here is derived from an EMBL/GenBank/DDBJ whole genome shotgun (WGS) entry which is preliminary data.</text>
</comment>
<dbReference type="Proteomes" id="UP000197468">
    <property type="component" value="Unassembled WGS sequence"/>
</dbReference>
<accession>A0A246JDP2</accession>
<evidence type="ECO:0000259" key="6">
    <source>
        <dbReference type="Pfam" id="PF08281"/>
    </source>
</evidence>
<feature type="domain" description="RNA polymerase sigma-70 region 2" evidence="5">
    <location>
        <begin position="22"/>
        <end position="86"/>
    </location>
</feature>
<name>A0A246JDP2_9BURK</name>
<dbReference type="InterPro" id="IPR014284">
    <property type="entry name" value="RNA_pol_sigma-70_dom"/>
</dbReference>
<proteinExistence type="inferred from homology"/>
<evidence type="ECO:0000256" key="4">
    <source>
        <dbReference type="ARBA" id="ARBA00023163"/>
    </source>
</evidence>
<comment type="similarity">
    <text evidence="1">Belongs to the sigma-70 factor family. ECF subfamily.</text>
</comment>
<dbReference type="GO" id="GO:0006352">
    <property type="term" value="P:DNA-templated transcription initiation"/>
    <property type="evidence" value="ECO:0007669"/>
    <property type="project" value="InterPro"/>
</dbReference>
<dbReference type="GO" id="GO:0016987">
    <property type="term" value="F:sigma factor activity"/>
    <property type="evidence" value="ECO:0007669"/>
    <property type="project" value="UniProtKB-KW"/>
</dbReference>